<protein>
    <submittedName>
        <fullName evidence="1">Uncharacterized protein</fullName>
    </submittedName>
</protein>
<evidence type="ECO:0000313" key="2">
    <source>
        <dbReference type="Proteomes" id="UP001479436"/>
    </source>
</evidence>
<comment type="caution">
    <text evidence="1">The sequence shown here is derived from an EMBL/GenBank/DDBJ whole genome shotgun (WGS) entry which is preliminary data.</text>
</comment>
<keyword evidence="2" id="KW-1185">Reference proteome</keyword>
<name>A0ABR2WN71_9FUNG</name>
<organism evidence="1 2">
    <name type="scientific">Basidiobolus ranarum</name>
    <dbReference type="NCBI Taxonomy" id="34480"/>
    <lineage>
        <taxon>Eukaryota</taxon>
        <taxon>Fungi</taxon>
        <taxon>Fungi incertae sedis</taxon>
        <taxon>Zoopagomycota</taxon>
        <taxon>Entomophthoromycotina</taxon>
        <taxon>Basidiobolomycetes</taxon>
        <taxon>Basidiobolales</taxon>
        <taxon>Basidiobolaceae</taxon>
        <taxon>Basidiobolus</taxon>
    </lineage>
</organism>
<accession>A0ABR2WN71</accession>
<evidence type="ECO:0000313" key="1">
    <source>
        <dbReference type="EMBL" id="KAK9762925.1"/>
    </source>
</evidence>
<reference evidence="1 2" key="1">
    <citation type="submission" date="2023-04" db="EMBL/GenBank/DDBJ databases">
        <title>Genome of Basidiobolus ranarum AG-B5.</title>
        <authorList>
            <person name="Stajich J.E."/>
            <person name="Carter-House D."/>
            <person name="Gryganskyi A."/>
        </authorList>
    </citation>
    <scope>NUCLEOTIDE SEQUENCE [LARGE SCALE GENOMIC DNA]</scope>
    <source>
        <strain evidence="1 2">AG-B5</strain>
    </source>
</reference>
<proteinExistence type="predicted"/>
<gene>
    <name evidence="1" type="ORF">K7432_010856</name>
</gene>
<sequence length="247" mass="28676">MEPPLKIIAVKSSIAGIGWKPRYVPQLIVANVHTLVSHAFAFLKYIFTHELEHNSAFLLEDFINVGFFKEVFLPPLNNYKPDKQKASTESKAYKDLILQYRDKYFQCCSYEPVNMKYAHLITSYEVAKIVTTYLNGVNLQCGNKVRMFLNLFLKKNERIKVLESKMKNNGRSEKEIRAAIKTITEHIKKVKLVISSRNIEDIPKTSLSSNDLDRIHSLFGLYLTDYRFSKDSIYYDCKSNPLKYVKV</sequence>
<dbReference type="Proteomes" id="UP001479436">
    <property type="component" value="Unassembled WGS sequence"/>
</dbReference>
<dbReference type="EMBL" id="JASJQH010000783">
    <property type="protein sequence ID" value="KAK9762925.1"/>
    <property type="molecule type" value="Genomic_DNA"/>
</dbReference>